<dbReference type="Proteomes" id="UP000287171">
    <property type="component" value="Unassembled WGS sequence"/>
</dbReference>
<dbReference type="PROSITE" id="PS00297">
    <property type="entry name" value="HSP70_1"/>
    <property type="match status" value="1"/>
</dbReference>
<dbReference type="PROSITE" id="PS00329">
    <property type="entry name" value="HSP70_2"/>
    <property type="match status" value="1"/>
</dbReference>
<dbReference type="InterPro" id="IPR043129">
    <property type="entry name" value="ATPase_NBD"/>
</dbReference>
<evidence type="ECO:0000256" key="8">
    <source>
        <dbReference type="SAM" id="Coils"/>
    </source>
</evidence>
<dbReference type="PANTHER" id="PTHR19375">
    <property type="entry name" value="HEAT SHOCK PROTEIN 70KDA"/>
    <property type="match status" value="1"/>
</dbReference>
<dbReference type="AlphaFoldDB" id="A0A402BJ19"/>
<dbReference type="SMART" id="SM00327">
    <property type="entry name" value="VWA"/>
    <property type="match status" value="1"/>
</dbReference>
<feature type="domain" description="VWFA" evidence="9">
    <location>
        <begin position="513"/>
        <end position="672"/>
    </location>
</feature>
<comment type="similarity">
    <text evidence="1 7">Belongs to the heat shock protein 70 family.</text>
</comment>
<keyword evidence="6" id="KW-0143">Chaperone</keyword>
<dbReference type="PRINTS" id="PR00301">
    <property type="entry name" value="HEATSHOCK70"/>
</dbReference>
<dbReference type="GO" id="GO:0005524">
    <property type="term" value="F:ATP binding"/>
    <property type="evidence" value="ECO:0007669"/>
    <property type="project" value="UniProtKB-KW"/>
</dbReference>
<dbReference type="InterPro" id="IPR002035">
    <property type="entry name" value="VWF_A"/>
</dbReference>
<organism evidence="10 11">
    <name type="scientific">Dictyobacter alpinus</name>
    <dbReference type="NCBI Taxonomy" id="2014873"/>
    <lineage>
        <taxon>Bacteria</taxon>
        <taxon>Bacillati</taxon>
        <taxon>Chloroflexota</taxon>
        <taxon>Ktedonobacteria</taxon>
        <taxon>Ktedonobacterales</taxon>
        <taxon>Dictyobacteraceae</taxon>
        <taxon>Dictyobacter</taxon>
    </lineage>
</organism>
<accession>A0A402BJ19</accession>
<dbReference type="CDD" id="cd24029">
    <property type="entry name" value="ASKHA_NBD_HSP70_DnaK_HscA_HscC"/>
    <property type="match status" value="1"/>
</dbReference>
<gene>
    <name evidence="10" type="primary">dnaK_3</name>
    <name evidence="10" type="ORF">KDA_67160</name>
</gene>
<keyword evidence="8" id="KW-0175">Coiled coil</keyword>
<feature type="coiled-coil region" evidence="8">
    <location>
        <begin position="225"/>
        <end position="252"/>
    </location>
</feature>
<dbReference type="GO" id="GO:0140662">
    <property type="term" value="F:ATP-dependent protein folding chaperone"/>
    <property type="evidence" value="ECO:0007669"/>
    <property type="project" value="InterPro"/>
</dbReference>
<evidence type="ECO:0000256" key="3">
    <source>
        <dbReference type="ARBA" id="ARBA00022741"/>
    </source>
</evidence>
<evidence type="ECO:0000256" key="6">
    <source>
        <dbReference type="ARBA" id="ARBA00023186"/>
    </source>
</evidence>
<keyword evidence="3 7" id="KW-0547">Nucleotide-binding</keyword>
<evidence type="ECO:0000256" key="1">
    <source>
        <dbReference type="ARBA" id="ARBA00007381"/>
    </source>
</evidence>
<dbReference type="Pfam" id="PF00092">
    <property type="entry name" value="VWA"/>
    <property type="match status" value="1"/>
</dbReference>
<dbReference type="Gene3D" id="3.40.50.410">
    <property type="entry name" value="von Willebrand factor, type A domain"/>
    <property type="match status" value="1"/>
</dbReference>
<dbReference type="Gene3D" id="2.60.34.10">
    <property type="entry name" value="Substrate Binding Domain Of DNAk, Chain A, domain 1"/>
    <property type="match status" value="1"/>
</dbReference>
<dbReference type="OrthoDB" id="9766019at2"/>
<evidence type="ECO:0000259" key="9">
    <source>
        <dbReference type="PROSITE" id="PS50234"/>
    </source>
</evidence>
<keyword evidence="2" id="KW-0597">Phosphoprotein</keyword>
<dbReference type="EMBL" id="BIFT01000002">
    <property type="protein sequence ID" value="GCE31232.1"/>
    <property type="molecule type" value="Genomic_DNA"/>
</dbReference>
<keyword evidence="4 7" id="KW-0067">ATP-binding</keyword>
<dbReference type="FunFam" id="3.90.640.10:FF:000003">
    <property type="entry name" value="Molecular chaperone DnaK"/>
    <property type="match status" value="1"/>
</dbReference>
<dbReference type="SUPFAM" id="SSF53067">
    <property type="entry name" value="Actin-like ATPase domain"/>
    <property type="match status" value="2"/>
</dbReference>
<evidence type="ECO:0000256" key="5">
    <source>
        <dbReference type="ARBA" id="ARBA00023016"/>
    </source>
</evidence>
<dbReference type="RefSeq" id="WP_126631218.1">
    <property type="nucleotide sequence ID" value="NZ_BIFT01000002.1"/>
</dbReference>
<reference evidence="11" key="1">
    <citation type="submission" date="2018-12" db="EMBL/GenBank/DDBJ databases">
        <title>Tengunoibacter tsumagoiensis gen. nov., sp. nov., Dictyobacter kobayashii sp. nov., D. alpinus sp. nov., and D. joshuensis sp. nov. and description of Dictyobacteraceae fam. nov. within the order Ktedonobacterales isolated from Tengu-no-mugimeshi.</title>
        <authorList>
            <person name="Wang C.M."/>
            <person name="Zheng Y."/>
            <person name="Sakai Y."/>
            <person name="Toyoda A."/>
            <person name="Minakuchi Y."/>
            <person name="Abe K."/>
            <person name="Yokota A."/>
            <person name="Yabe S."/>
        </authorList>
    </citation>
    <scope>NUCLEOTIDE SEQUENCE [LARGE SCALE GENOMIC DNA]</scope>
    <source>
        <strain evidence="11">Uno16</strain>
    </source>
</reference>
<dbReference type="SUPFAM" id="SSF53300">
    <property type="entry name" value="vWA-like"/>
    <property type="match status" value="1"/>
</dbReference>
<dbReference type="FunFam" id="3.30.420.40:FF:000545">
    <property type="entry name" value="Endoplasmic reticulum chaperone BiP"/>
    <property type="match status" value="1"/>
</dbReference>
<protein>
    <submittedName>
        <fullName evidence="10">Molecular chaperone DnaK</fullName>
    </submittedName>
</protein>
<proteinExistence type="inferred from homology"/>
<comment type="caution">
    <text evidence="10">The sequence shown here is derived from an EMBL/GenBank/DDBJ whole genome shotgun (WGS) entry which is preliminary data.</text>
</comment>
<evidence type="ECO:0000256" key="7">
    <source>
        <dbReference type="RuleBase" id="RU003322"/>
    </source>
</evidence>
<dbReference type="Pfam" id="PF00012">
    <property type="entry name" value="HSP70"/>
    <property type="match status" value="2"/>
</dbReference>
<evidence type="ECO:0000256" key="2">
    <source>
        <dbReference type="ARBA" id="ARBA00022553"/>
    </source>
</evidence>
<dbReference type="InterPro" id="IPR029047">
    <property type="entry name" value="HSP70_peptide-bd_sf"/>
</dbReference>
<dbReference type="CDD" id="cd00198">
    <property type="entry name" value="vWFA"/>
    <property type="match status" value="1"/>
</dbReference>
<evidence type="ECO:0000313" key="10">
    <source>
        <dbReference type="EMBL" id="GCE31232.1"/>
    </source>
</evidence>
<dbReference type="InterPro" id="IPR036465">
    <property type="entry name" value="vWFA_dom_sf"/>
</dbReference>
<evidence type="ECO:0000313" key="11">
    <source>
        <dbReference type="Proteomes" id="UP000287171"/>
    </source>
</evidence>
<evidence type="ECO:0000256" key="4">
    <source>
        <dbReference type="ARBA" id="ARBA00022840"/>
    </source>
</evidence>
<keyword evidence="11" id="KW-1185">Reference proteome</keyword>
<dbReference type="InterPro" id="IPR018181">
    <property type="entry name" value="Heat_shock_70_CS"/>
</dbReference>
<dbReference type="Gene3D" id="3.90.640.10">
    <property type="entry name" value="Actin, Chain A, domain 4"/>
    <property type="match status" value="1"/>
</dbReference>
<dbReference type="Gene3D" id="3.30.420.40">
    <property type="match status" value="2"/>
</dbReference>
<dbReference type="PROSITE" id="PS50234">
    <property type="entry name" value="VWFA"/>
    <property type="match status" value="1"/>
</dbReference>
<sequence>MGSFVGIDLGTTYSAIAFINGEGRAEVIKNSDANTVTPSIIWFDGSRPIVGEEAREQMAAGATEIALLFKRHMGDPDFLLAFGDTDYVATDLAAIILRYLKECAEDYLGEKVTDAVITVPAYFKHAQRSATIEAGHKAGLNVLQIISEPTAAALAYGQRPGPNAQEQLFLVYDLGGGTFDVSLVVITSTELTVIGTDGDDNLGGKDWDDSLLSHVEAQFEQEFGLELFGDDVNALRVQAEELKRKLSARQNASIRVQASGQVGSYTVTREQFERMTQGLMERTQLLTERVLRTAGKSWAEITGVLPVGGSTRMPMVSDYIKRMSGKPPMGGIHPDEAVAIGAAIQAAMSLQASQNPVTEDHFVLRAPKRTVDVIAHSLGLIVESADRARYINSMIIPKNNGIPTQQTRPFEMTLRRDGNTELEVFLTQGETEDPQQCSYLGRYMFSRFPYINSKTAILNITYAYDKNGTVTISATERTTGQPLALDIQPIPTDVPARFLSSPREQQVPGEIITVYLDIDTSGSMTGRPLREAKKAAHQFVQQCDLSRIAIGLISFSSFVHVPLHATQDARKISRAIDSLSSGGGTSAGSLNKVYTLLHDTAGPRYAVVLTDGAWMGRLGAIVAAQRCHKAEIQIIAIGFGRADHSFLRAIASSNEQSFFTDLGRLSETFSTIAREITMQR</sequence>
<name>A0A402BJ19_9CHLR</name>
<keyword evidence="5" id="KW-0346">Stress response</keyword>
<dbReference type="InterPro" id="IPR013126">
    <property type="entry name" value="Hsp_70_fam"/>
</dbReference>
<dbReference type="SUPFAM" id="SSF100920">
    <property type="entry name" value="Heat shock protein 70kD (HSP70), peptide-binding domain"/>
    <property type="match status" value="1"/>
</dbReference>